<dbReference type="GO" id="GO:0016787">
    <property type="term" value="F:hydrolase activity"/>
    <property type="evidence" value="ECO:0007669"/>
    <property type="project" value="UniProtKB-KW"/>
</dbReference>
<feature type="region of interest" description="Disordered" evidence="7">
    <location>
        <begin position="902"/>
        <end position="921"/>
    </location>
</feature>
<name>B8BCH1_ORYSI</name>
<feature type="compositionally biased region" description="Low complexity" evidence="7">
    <location>
        <begin position="774"/>
        <end position="785"/>
    </location>
</feature>
<keyword evidence="1" id="KW-0808">Transferase</keyword>
<feature type="compositionally biased region" description="Basic and acidic residues" evidence="7">
    <location>
        <begin position="429"/>
        <end position="440"/>
    </location>
</feature>
<dbReference type="InterPro" id="IPR043502">
    <property type="entry name" value="DNA/RNA_pol_sf"/>
</dbReference>
<dbReference type="EMBL" id="CM000134">
    <property type="protein sequence ID" value="EEC84662.1"/>
    <property type="molecule type" value="Genomic_DNA"/>
</dbReference>
<organism evidence="10 11">
    <name type="scientific">Oryza sativa subsp. indica</name>
    <name type="common">Rice</name>
    <dbReference type="NCBI Taxonomy" id="39946"/>
    <lineage>
        <taxon>Eukaryota</taxon>
        <taxon>Viridiplantae</taxon>
        <taxon>Streptophyta</taxon>
        <taxon>Embryophyta</taxon>
        <taxon>Tracheophyta</taxon>
        <taxon>Spermatophyta</taxon>
        <taxon>Magnoliopsida</taxon>
        <taxon>Liliopsida</taxon>
        <taxon>Poales</taxon>
        <taxon>Poaceae</taxon>
        <taxon>BOP clade</taxon>
        <taxon>Oryzoideae</taxon>
        <taxon>Oryzeae</taxon>
        <taxon>Oryzinae</taxon>
        <taxon>Oryza</taxon>
        <taxon>Oryza sativa</taxon>
    </lineage>
</organism>
<feature type="compositionally biased region" description="Polar residues" evidence="7">
    <location>
        <begin position="835"/>
        <end position="846"/>
    </location>
</feature>
<feature type="region of interest" description="Disordered" evidence="7">
    <location>
        <begin position="1339"/>
        <end position="1379"/>
    </location>
</feature>
<reference evidence="10 11" key="1">
    <citation type="journal article" date="2005" name="PLoS Biol.">
        <title>The genomes of Oryza sativa: a history of duplications.</title>
        <authorList>
            <person name="Yu J."/>
            <person name="Wang J."/>
            <person name="Lin W."/>
            <person name="Li S."/>
            <person name="Li H."/>
            <person name="Zhou J."/>
            <person name="Ni P."/>
            <person name="Dong W."/>
            <person name="Hu S."/>
            <person name="Zeng C."/>
            <person name="Zhang J."/>
            <person name="Zhang Y."/>
            <person name="Li R."/>
            <person name="Xu Z."/>
            <person name="Li S."/>
            <person name="Li X."/>
            <person name="Zheng H."/>
            <person name="Cong L."/>
            <person name="Lin L."/>
            <person name="Yin J."/>
            <person name="Geng J."/>
            <person name="Li G."/>
            <person name="Shi J."/>
            <person name="Liu J."/>
            <person name="Lv H."/>
            <person name="Li J."/>
            <person name="Wang J."/>
            <person name="Deng Y."/>
            <person name="Ran L."/>
            <person name="Shi X."/>
            <person name="Wang X."/>
            <person name="Wu Q."/>
            <person name="Li C."/>
            <person name="Ren X."/>
            <person name="Wang J."/>
            <person name="Wang X."/>
            <person name="Li D."/>
            <person name="Liu D."/>
            <person name="Zhang X."/>
            <person name="Ji Z."/>
            <person name="Zhao W."/>
            <person name="Sun Y."/>
            <person name="Zhang Z."/>
            <person name="Bao J."/>
            <person name="Han Y."/>
            <person name="Dong L."/>
            <person name="Ji J."/>
            <person name="Chen P."/>
            <person name="Wu S."/>
            <person name="Liu J."/>
            <person name="Xiao Y."/>
            <person name="Bu D."/>
            <person name="Tan J."/>
            <person name="Yang L."/>
            <person name="Ye C."/>
            <person name="Zhang J."/>
            <person name="Xu J."/>
            <person name="Zhou Y."/>
            <person name="Yu Y."/>
            <person name="Zhang B."/>
            <person name="Zhuang S."/>
            <person name="Wei H."/>
            <person name="Liu B."/>
            <person name="Lei M."/>
            <person name="Yu H."/>
            <person name="Li Y."/>
            <person name="Xu H."/>
            <person name="Wei S."/>
            <person name="He X."/>
            <person name="Fang L."/>
            <person name="Zhang Z."/>
            <person name="Zhang Y."/>
            <person name="Huang X."/>
            <person name="Su Z."/>
            <person name="Tong W."/>
            <person name="Li J."/>
            <person name="Tong Z."/>
            <person name="Li S."/>
            <person name="Ye J."/>
            <person name="Wang L."/>
            <person name="Fang L."/>
            <person name="Lei T."/>
            <person name="Chen C."/>
            <person name="Chen H."/>
            <person name="Xu Z."/>
            <person name="Li H."/>
            <person name="Huang H."/>
            <person name="Zhang F."/>
            <person name="Xu H."/>
            <person name="Li N."/>
            <person name="Zhao C."/>
            <person name="Li S."/>
            <person name="Dong L."/>
            <person name="Huang Y."/>
            <person name="Li L."/>
            <person name="Xi Y."/>
            <person name="Qi Q."/>
            <person name="Li W."/>
            <person name="Zhang B."/>
            <person name="Hu W."/>
            <person name="Zhang Y."/>
            <person name="Tian X."/>
            <person name="Jiao Y."/>
            <person name="Liang X."/>
            <person name="Jin J."/>
            <person name="Gao L."/>
            <person name="Zheng W."/>
            <person name="Hao B."/>
            <person name="Liu S."/>
            <person name="Wang W."/>
            <person name="Yuan L."/>
            <person name="Cao M."/>
            <person name="McDermott J."/>
            <person name="Samudrala R."/>
            <person name="Wang J."/>
            <person name="Wong G.K."/>
            <person name="Yang H."/>
        </authorList>
    </citation>
    <scope>NUCLEOTIDE SEQUENCE [LARGE SCALE GENOMIC DNA]</scope>
    <source>
        <strain evidence="11">cv. 93-11</strain>
    </source>
</reference>
<sequence>MENAKRRRRDDHKQLNRRFSCRPRPAEVINWELLEAPGTRRPHRTRGLSIIENTLTPFVIQFGSLPPVTFFEYGSKVYMQQAQDVTQFQEAQSKKQCKRASAKTKKERRTLMLEARTLLKESVVAEIKGDIQAAQKLRVKASNRRSSTASLRAPDPAATPKLPTPTVQHTEVELLEALEAVSDNLRRHISHARRANSPHPLRNYRRKYRNLQHLHQLVSSRIAQSSVPEEDWSLDTSVLIKKVFKFPSILEPPYDLFPDEWACEPTKIKEKVRRAIMKEYWKRRDREHLVLPGSTISFDYNTFAVLRSEAPAPRGEDLRQELRELQDRMAQLGRRLQDHEAPQSSSTQAGGRSRRYQPSYRPQHDRRTLAPRRTLPSTQVMHQRQTALPPRWNRWSRRQDYPTSSHPTQEWRVQEAPSSQVPPHVPSSPRREVYTQRQHETNAPTPATRQVAPLLLPTLSIPPRRQHAPTENQRKRERRRNNRYALYRELEDLVLKHTQVRVRPDGEVHQEDERIVFRISPSLERDARYNYLIARLTPKPRRTQDVADKNREQALTQPRHVTILQRGKGQVQATLGTSPSTLESSSMPPARVEQVAGSKNIEDPKESIVMCSALAAHHETKPNAAWVPPPITHDFTYPSDEEIVPNPRANFSKTFLPQLDQVHPRFSSEGSRRSTSCSQEATRASAPCLPIGTGEGSLFDRGKALQSDVSPRRYVDITTRLPHDQSELLQVASRPGANTRMKAIAIKNVETTPSQARKDLEEHVEVEDLDELESTSSSSLEVNLDLPRYNELNPSLPSDGEGYPNNFDSAPAHVTAEIDPRQHARQHAPRGENPSIGNIASTSRQPLSLEEQVQEQRQVVDQLAAKLDRFIDIMTGPDPNQNQNHDALVIEDPQIEEEEAIAHHPTQTHDVQRRSTSSRLKQISIEQTPRPMESELEKLYEAWHDLVPFPAGWHPPKFRQFDGTGDAREHLAYFEAACGDTANNPSLLLRQFSGSLTGPAFHWYSRLPMGSIGNWATMKEVFKKHFVAMKKDFSIVELSQVRQRRDEAIDDYVIRFRNSFVRLAREMHLEDAIEMCVHGMQQHWSLEVSRREPKTFSALSSAMAATKLEFEKSPQIMELYKNASTFDPTKRFNATKPSGSGNKPKVPTEANSTKVFSTAPQGQVPMIGAKNEQVGGRQRSTLQDLLKKQYIFRRELVKDIFNQLMEHRALNLPEPRRPDQVTMTDNPLYCPYHRYVGHAIEDCIAFKEWLQRAVNEKRINLDADAINPDYHAVNMVSVEPFPQKQREGRRATSWAPLAQVEDQIVKIILTKAPATHVEASHGDNNRPWSVVRWKPQPMSFPPRRPQMKLSPHTHPTPRRWLDPSRRRPPPRFVPFSEGDKSFPRWGRELPTLAQFLPKGWEQSSISTREAKEVDNSTPTPNIAPCNVILTYNDSTSTGSDETFTGREREIFHAELDPEKTKVEEVNISLRGGKTLPDPHKSKAPNPASIGVLLAQHNDEGKEVACYYLSRTMVGAEQNYSPIEKLCLALIFALKKLRHYMLAHQIQLIARADPIRKTGVNPSSITSSTALYLKILSRDANYSDDFPHTSTRPVSSTSGLTGKRSYFGALIGMKPIKFSKKSTMEYAELDAVEEERLGTLQNLELYRQNMVRAYDKLVKQRVFRKGELVLVLRHPIAVAHKTKGKFEPKWEGPYVIEQAYDGGAYQLIDHQGSRPMPPINGRFLKKYFV</sequence>
<evidence type="ECO:0000256" key="4">
    <source>
        <dbReference type="ARBA" id="ARBA00022759"/>
    </source>
</evidence>
<dbReference type="HOGENOM" id="CLU_240070_0_0_1"/>
<keyword evidence="5" id="KW-0378">Hydrolase</keyword>
<gene>
    <name evidence="10" type="ORF">OsI_31560</name>
</gene>
<evidence type="ECO:0000259" key="8">
    <source>
        <dbReference type="Pfam" id="PF03732"/>
    </source>
</evidence>
<keyword evidence="3" id="KW-0540">Nuclease</keyword>
<feature type="region of interest" description="Disordered" evidence="7">
    <location>
        <begin position="766"/>
        <end position="786"/>
    </location>
</feature>
<feature type="compositionally biased region" description="Polar residues" evidence="7">
    <location>
        <begin position="375"/>
        <end position="386"/>
    </location>
</feature>
<dbReference type="Gramene" id="BGIOSGA029670-TA">
    <property type="protein sequence ID" value="BGIOSGA029670-PA"/>
    <property type="gene ID" value="BGIOSGA029670"/>
</dbReference>
<evidence type="ECO:0008006" key="12">
    <source>
        <dbReference type="Google" id="ProtNLM"/>
    </source>
</evidence>
<dbReference type="Proteomes" id="UP000007015">
    <property type="component" value="Chromosome 9"/>
</dbReference>
<dbReference type="SUPFAM" id="SSF56672">
    <property type="entry name" value="DNA/RNA polymerases"/>
    <property type="match status" value="1"/>
</dbReference>
<evidence type="ECO:0000313" key="10">
    <source>
        <dbReference type="EMBL" id="EEC84662.1"/>
    </source>
</evidence>
<proteinExistence type="predicted"/>
<dbReference type="Pfam" id="PF17917">
    <property type="entry name" value="RT_RNaseH"/>
    <property type="match status" value="1"/>
</dbReference>
<evidence type="ECO:0000256" key="6">
    <source>
        <dbReference type="ARBA" id="ARBA00022918"/>
    </source>
</evidence>
<protein>
    <recommendedName>
        <fullName evidence="12">Retrotransposon gag domain-containing protein</fullName>
    </recommendedName>
</protein>
<evidence type="ECO:0000256" key="2">
    <source>
        <dbReference type="ARBA" id="ARBA00022695"/>
    </source>
</evidence>
<feature type="domain" description="Retrotransposon gag" evidence="8">
    <location>
        <begin position="992"/>
        <end position="1081"/>
    </location>
</feature>
<feature type="region of interest" description="Disordered" evidence="7">
    <location>
        <begin position="1132"/>
        <end position="1151"/>
    </location>
</feature>
<feature type="region of interest" description="Disordered" evidence="7">
    <location>
        <begin position="566"/>
        <end position="589"/>
    </location>
</feature>
<dbReference type="PANTHER" id="PTHR33223:SF6">
    <property type="entry name" value="CCHC-TYPE DOMAIN-CONTAINING PROTEIN"/>
    <property type="match status" value="1"/>
</dbReference>
<evidence type="ECO:0000256" key="1">
    <source>
        <dbReference type="ARBA" id="ARBA00022679"/>
    </source>
</evidence>
<dbReference type="Pfam" id="PF03732">
    <property type="entry name" value="Retrotrans_gag"/>
    <property type="match status" value="1"/>
</dbReference>
<dbReference type="STRING" id="39946.B8BCH1"/>
<evidence type="ECO:0000256" key="7">
    <source>
        <dbReference type="SAM" id="MobiDB-lite"/>
    </source>
</evidence>
<accession>B8BCH1</accession>
<dbReference type="GO" id="GO:0003964">
    <property type="term" value="F:RNA-directed DNA polymerase activity"/>
    <property type="evidence" value="ECO:0007669"/>
    <property type="project" value="UniProtKB-KW"/>
</dbReference>
<keyword evidence="11" id="KW-1185">Reference proteome</keyword>
<evidence type="ECO:0000259" key="9">
    <source>
        <dbReference type="Pfam" id="PF17917"/>
    </source>
</evidence>
<keyword evidence="4" id="KW-0255">Endonuclease</keyword>
<evidence type="ECO:0000313" key="11">
    <source>
        <dbReference type="Proteomes" id="UP000007015"/>
    </source>
</evidence>
<feature type="region of interest" description="Disordered" evidence="7">
    <location>
        <begin position="820"/>
        <end position="850"/>
    </location>
</feature>
<dbReference type="PANTHER" id="PTHR33223">
    <property type="entry name" value="CCHC-TYPE DOMAIN-CONTAINING PROTEIN"/>
    <property type="match status" value="1"/>
</dbReference>
<feature type="region of interest" description="Disordered" evidence="7">
    <location>
        <begin position="334"/>
        <end position="482"/>
    </location>
</feature>
<feature type="compositionally biased region" description="Polar residues" evidence="7">
    <location>
        <begin position="571"/>
        <end position="587"/>
    </location>
</feature>
<keyword evidence="2" id="KW-0548">Nucleotidyltransferase</keyword>
<evidence type="ECO:0000256" key="5">
    <source>
        <dbReference type="ARBA" id="ARBA00022801"/>
    </source>
</evidence>
<dbReference type="GO" id="GO:0004519">
    <property type="term" value="F:endonuclease activity"/>
    <property type="evidence" value="ECO:0007669"/>
    <property type="project" value="UniProtKB-KW"/>
</dbReference>
<evidence type="ECO:0000256" key="3">
    <source>
        <dbReference type="ARBA" id="ARBA00022722"/>
    </source>
</evidence>
<dbReference type="InterPro" id="IPR041373">
    <property type="entry name" value="RT_RNaseH"/>
</dbReference>
<feature type="domain" description="Reverse transcriptase RNase H-like" evidence="9">
    <location>
        <begin position="1488"/>
        <end position="1555"/>
    </location>
</feature>
<dbReference type="InterPro" id="IPR005162">
    <property type="entry name" value="Retrotrans_gag_dom"/>
</dbReference>
<feature type="region of interest" description="Disordered" evidence="7">
    <location>
        <begin position="139"/>
        <end position="165"/>
    </location>
</feature>
<keyword evidence="6" id="KW-0695">RNA-directed DNA polymerase</keyword>